<dbReference type="Proteomes" id="UP001266305">
    <property type="component" value="Unassembled WGS sequence"/>
</dbReference>
<protein>
    <submittedName>
        <fullName evidence="2">Uncharacterized protein</fullName>
    </submittedName>
</protein>
<reference evidence="2 3" key="1">
    <citation type="submission" date="2023-05" db="EMBL/GenBank/DDBJ databases">
        <title>B98-5 Cell Line De Novo Hybrid Assembly: An Optical Mapping Approach.</title>
        <authorList>
            <person name="Kananen K."/>
            <person name="Auerbach J.A."/>
            <person name="Kautto E."/>
            <person name="Blachly J.S."/>
        </authorList>
    </citation>
    <scope>NUCLEOTIDE SEQUENCE [LARGE SCALE GENOMIC DNA]</scope>
    <source>
        <strain evidence="2">B95-8</strain>
        <tissue evidence="2">Cell line</tissue>
    </source>
</reference>
<name>A0ABQ9U2Q0_SAGOE</name>
<organism evidence="2 3">
    <name type="scientific">Saguinus oedipus</name>
    <name type="common">Cotton-top tamarin</name>
    <name type="synonym">Oedipomidas oedipus</name>
    <dbReference type="NCBI Taxonomy" id="9490"/>
    <lineage>
        <taxon>Eukaryota</taxon>
        <taxon>Metazoa</taxon>
        <taxon>Chordata</taxon>
        <taxon>Craniata</taxon>
        <taxon>Vertebrata</taxon>
        <taxon>Euteleostomi</taxon>
        <taxon>Mammalia</taxon>
        <taxon>Eutheria</taxon>
        <taxon>Euarchontoglires</taxon>
        <taxon>Primates</taxon>
        <taxon>Haplorrhini</taxon>
        <taxon>Platyrrhini</taxon>
        <taxon>Cebidae</taxon>
        <taxon>Callitrichinae</taxon>
        <taxon>Saguinus</taxon>
    </lineage>
</organism>
<evidence type="ECO:0000313" key="3">
    <source>
        <dbReference type="Proteomes" id="UP001266305"/>
    </source>
</evidence>
<evidence type="ECO:0000256" key="1">
    <source>
        <dbReference type="SAM" id="MobiDB-lite"/>
    </source>
</evidence>
<keyword evidence="3" id="KW-1185">Reference proteome</keyword>
<accession>A0ABQ9U2Q0</accession>
<comment type="caution">
    <text evidence="2">The sequence shown here is derived from an EMBL/GenBank/DDBJ whole genome shotgun (WGS) entry which is preliminary data.</text>
</comment>
<evidence type="ECO:0000313" key="2">
    <source>
        <dbReference type="EMBL" id="KAK2091351.1"/>
    </source>
</evidence>
<dbReference type="EMBL" id="JASSZA010000016">
    <property type="protein sequence ID" value="KAK2091351.1"/>
    <property type="molecule type" value="Genomic_DNA"/>
</dbReference>
<proteinExistence type="predicted"/>
<gene>
    <name evidence="2" type="ORF">P7K49_030635</name>
</gene>
<sequence>MPAGRHFRGLVAAAVPGLGQPRRWWTNCGGPWSRGPGTQSEPQEHLPLRDCSGRWEEHIQGGCASRGALGKGCVSPAVRLLAQGALDLGGVPNQRLPLLHLREMAPCPQVHQEALENPAAACPTAGPPRGSRRACTRDFGSRPALELMREAGEMVLVPSEASPGAPAFISPSARSLPGTLALGPLPTSRLRCLSRRNDTPSISHSWVDGSLPARRRRSPQLSAGLHAPLAPPLPLIMRSCSDIGLEELYHFPTVLAEDLVGAGPGRAFDAGRTEEVGADLRALAPRLPENRQQRQPPRETVAAAASR</sequence>
<feature type="region of interest" description="Disordered" evidence="1">
    <location>
        <begin position="284"/>
        <end position="307"/>
    </location>
</feature>